<evidence type="ECO:0000313" key="2">
    <source>
        <dbReference type="Proteomes" id="UP001204144"/>
    </source>
</evidence>
<comment type="caution">
    <text evidence="1">The sequence shown here is derived from an EMBL/GenBank/DDBJ whole genome shotgun (WGS) entry which is preliminary data.</text>
</comment>
<dbReference type="EMBL" id="RJUF01000002">
    <property type="protein sequence ID" value="MCP9761724.1"/>
    <property type="molecule type" value="Genomic_DNA"/>
</dbReference>
<sequence>MNKKMKFKFTVFAILLLNFSFDQKTKEVFNKKPMKYMMYSNLTNRKGMDIIKNMVIAID</sequence>
<gene>
    <name evidence="1" type="ORF">EGI31_02070</name>
</gene>
<proteinExistence type="predicted"/>
<evidence type="ECO:0000313" key="1">
    <source>
        <dbReference type="EMBL" id="MCP9761724.1"/>
    </source>
</evidence>
<protein>
    <submittedName>
        <fullName evidence="1">Uncharacterized protein</fullName>
    </submittedName>
</protein>
<accession>A0AAE3KRQ3</accession>
<keyword evidence="2" id="KW-1185">Reference proteome</keyword>
<organism evidence="1 2">
    <name type="scientific">Lacihabitans soyangensis</name>
    <dbReference type="NCBI Taxonomy" id="869394"/>
    <lineage>
        <taxon>Bacteria</taxon>
        <taxon>Pseudomonadati</taxon>
        <taxon>Bacteroidota</taxon>
        <taxon>Cytophagia</taxon>
        <taxon>Cytophagales</taxon>
        <taxon>Leadbetterellaceae</taxon>
        <taxon>Lacihabitans</taxon>
    </lineage>
</organism>
<name>A0AAE3KRQ3_9BACT</name>
<reference evidence="1 2" key="1">
    <citation type="submission" date="2018-11" db="EMBL/GenBank/DDBJ databases">
        <title>Novel bacteria species description.</title>
        <authorList>
            <person name="Han J.-H."/>
        </authorList>
    </citation>
    <scope>NUCLEOTIDE SEQUENCE [LARGE SCALE GENOMIC DNA]</scope>
    <source>
        <strain evidence="1 2">KCTC23259</strain>
    </source>
</reference>
<dbReference type="Proteomes" id="UP001204144">
    <property type="component" value="Unassembled WGS sequence"/>
</dbReference>
<dbReference type="AlphaFoldDB" id="A0AAE3KRQ3"/>